<evidence type="ECO:0000256" key="14">
    <source>
        <dbReference type="ARBA" id="ARBA00023235"/>
    </source>
</evidence>
<dbReference type="Pfam" id="PF00834">
    <property type="entry name" value="Ribul_P_3_epim"/>
    <property type="match status" value="1"/>
</dbReference>
<comment type="pathway">
    <text evidence="6">Carbohydrate degradation.</text>
</comment>
<evidence type="ECO:0000256" key="3">
    <source>
        <dbReference type="ARBA" id="ARBA00001941"/>
    </source>
</evidence>
<evidence type="ECO:0000256" key="15">
    <source>
        <dbReference type="ARBA" id="ARBA00023277"/>
    </source>
</evidence>
<evidence type="ECO:0000256" key="2">
    <source>
        <dbReference type="ARBA" id="ARBA00001936"/>
    </source>
</evidence>
<dbReference type="EMBL" id="JBBHLL010000576">
    <property type="protein sequence ID" value="KAK7800065.1"/>
    <property type="molecule type" value="Genomic_DNA"/>
</dbReference>
<dbReference type="CDD" id="cd00429">
    <property type="entry name" value="RPE"/>
    <property type="match status" value="1"/>
</dbReference>
<dbReference type="GO" id="GO:0046872">
    <property type="term" value="F:metal ion binding"/>
    <property type="evidence" value="ECO:0007669"/>
    <property type="project" value="UniProtKB-KW"/>
</dbReference>
<evidence type="ECO:0000256" key="8">
    <source>
        <dbReference type="ARBA" id="ARBA00011738"/>
    </source>
</evidence>
<evidence type="ECO:0000256" key="4">
    <source>
        <dbReference type="ARBA" id="ARBA00001947"/>
    </source>
</evidence>
<evidence type="ECO:0000256" key="11">
    <source>
        <dbReference type="ARBA" id="ARBA00022833"/>
    </source>
</evidence>
<evidence type="ECO:0000256" key="13">
    <source>
        <dbReference type="ARBA" id="ARBA00023211"/>
    </source>
</evidence>
<dbReference type="NCBIfam" id="NF004076">
    <property type="entry name" value="PRK05581.1-4"/>
    <property type="match status" value="1"/>
</dbReference>
<dbReference type="PROSITE" id="PS01085">
    <property type="entry name" value="RIBUL_P_3_EPIMER_1"/>
    <property type="match status" value="1"/>
</dbReference>
<keyword evidence="15" id="KW-0119">Carbohydrate metabolism</keyword>
<evidence type="ECO:0000313" key="18">
    <source>
        <dbReference type="EMBL" id="KAK7800065.1"/>
    </source>
</evidence>
<dbReference type="InterPro" id="IPR000056">
    <property type="entry name" value="Ribul_P_3_epim-like"/>
</dbReference>
<evidence type="ECO:0000256" key="6">
    <source>
        <dbReference type="ARBA" id="ARBA00004921"/>
    </source>
</evidence>
<evidence type="ECO:0000256" key="5">
    <source>
        <dbReference type="ARBA" id="ARBA00001954"/>
    </source>
</evidence>
<dbReference type="InterPro" id="IPR011060">
    <property type="entry name" value="RibuloseP-bd_barrel"/>
</dbReference>
<comment type="function">
    <text evidence="17">Catalyzes the reversible epimerization of D-ribulose 5-phosphate to D-xylulose 5-phosphate.</text>
</comment>
<protein>
    <recommendedName>
        <fullName evidence="9">ribulose-phosphate 3-epimerase</fullName>
        <ecNumber evidence="9">5.1.3.1</ecNumber>
    </recommendedName>
</protein>
<dbReference type="GO" id="GO:0004750">
    <property type="term" value="F:D-ribulose-phosphate 3-epimerase activity"/>
    <property type="evidence" value="ECO:0007669"/>
    <property type="project" value="UniProtKB-EC"/>
</dbReference>
<organism evidence="18 19">
    <name type="scientific">Myodes glareolus</name>
    <name type="common">Bank vole</name>
    <name type="synonym">Clethrionomys glareolus</name>
    <dbReference type="NCBI Taxonomy" id="447135"/>
    <lineage>
        <taxon>Eukaryota</taxon>
        <taxon>Metazoa</taxon>
        <taxon>Chordata</taxon>
        <taxon>Craniata</taxon>
        <taxon>Vertebrata</taxon>
        <taxon>Euteleostomi</taxon>
        <taxon>Mammalia</taxon>
        <taxon>Eutheria</taxon>
        <taxon>Euarchontoglires</taxon>
        <taxon>Glires</taxon>
        <taxon>Rodentia</taxon>
        <taxon>Myomorpha</taxon>
        <taxon>Muroidea</taxon>
        <taxon>Cricetidae</taxon>
        <taxon>Arvicolinae</taxon>
        <taxon>Myodes</taxon>
    </lineage>
</organism>
<evidence type="ECO:0000256" key="12">
    <source>
        <dbReference type="ARBA" id="ARBA00023004"/>
    </source>
</evidence>
<comment type="cofactor">
    <cofactor evidence="2">
        <name>Mn(2+)</name>
        <dbReference type="ChEBI" id="CHEBI:29035"/>
    </cofactor>
</comment>
<proteinExistence type="inferred from homology"/>
<dbReference type="Gene3D" id="3.20.20.70">
    <property type="entry name" value="Aldolase class I"/>
    <property type="match status" value="1"/>
</dbReference>
<evidence type="ECO:0000256" key="1">
    <source>
        <dbReference type="ARBA" id="ARBA00001782"/>
    </source>
</evidence>
<comment type="catalytic activity">
    <reaction evidence="1">
        <text>D-ribulose 5-phosphate = D-xylulose 5-phosphate</text>
        <dbReference type="Rhea" id="RHEA:13677"/>
        <dbReference type="ChEBI" id="CHEBI:57737"/>
        <dbReference type="ChEBI" id="CHEBI:58121"/>
        <dbReference type="EC" id="5.1.3.1"/>
    </reaction>
</comment>
<dbReference type="Proteomes" id="UP001488838">
    <property type="component" value="Unassembled WGS sequence"/>
</dbReference>
<sequence length="263" mass="29054">MEQAFVFVGLLVCLLCLLKCVRLSQYLLLSFWKVLPRSFLRSMGQWAVITGAGDGIGKAYAFEALGNRHHGIGCKIGLSILNSDLANLGAECLRMLDSRTNYLHLDVMDGHFVPNITFGHPVVESLRKQLGQDPFFDMHMMASRPEQWVKPMAVAGANQYTFHLEAIENPGALIKDIRENGMKVGLTIKPGTTVEYLAPWANQIDMALVMTVEPGFGSQKFMEDMMPKVHWLRTQFPTLDIEVDGGVGPDTVQKCAEAGAVPS</sequence>
<keyword evidence="14" id="KW-0413">Isomerase</keyword>
<comment type="cofactor">
    <cofactor evidence="4">
        <name>Zn(2+)</name>
        <dbReference type="ChEBI" id="CHEBI:29105"/>
    </cofactor>
</comment>
<evidence type="ECO:0000256" key="10">
    <source>
        <dbReference type="ARBA" id="ARBA00022723"/>
    </source>
</evidence>
<keyword evidence="16" id="KW-0170">Cobalt</keyword>
<evidence type="ECO:0000313" key="19">
    <source>
        <dbReference type="Proteomes" id="UP001488838"/>
    </source>
</evidence>
<comment type="subunit">
    <text evidence="8">Homodimer.</text>
</comment>
<comment type="cofactor">
    <cofactor evidence="3">
        <name>Co(2+)</name>
        <dbReference type="ChEBI" id="CHEBI:48828"/>
    </cofactor>
</comment>
<comment type="caution">
    <text evidence="18">The sequence shown here is derived from an EMBL/GenBank/DDBJ whole genome shotgun (WGS) entry which is preliminary data.</text>
</comment>
<keyword evidence="12" id="KW-0408">Iron</keyword>
<gene>
    <name evidence="18" type="ORF">U0070_027602</name>
</gene>
<reference evidence="18 19" key="1">
    <citation type="journal article" date="2023" name="bioRxiv">
        <title>Conserved and derived expression patterns and positive selection on dental genes reveal complex evolutionary context of ever-growing rodent molars.</title>
        <authorList>
            <person name="Calamari Z.T."/>
            <person name="Song A."/>
            <person name="Cohen E."/>
            <person name="Akter M."/>
            <person name="Roy R.D."/>
            <person name="Hallikas O."/>
            <person name="Christensen M.M."/>
            <person name="Li P."/>
            <person name="Marangoni P."/>
            <person name="Jernvall J."/>
            <person name="Klein O.D."/>
        </authorList>
    </citation>
    <scope>NUCLEOTIDE SEQUENCE [LARGE SCALE GENOMIC DNA]</scope>
    <source>
        <strain evidence="18">V071</strain>
    </source>
</reference>
<dbReference type="EC" id="5.1.3.1" evidence="9"/>
<keyword evidence="11" id="KW-0862">Zinc</keyword>
<dbReference type="FunFam" id="3.20.20.70:FF:000191">
    <property type="entry name" value="ribulose-phosphate 3-epimerase isoform X2"/>
    <property type="match status" value="1"/>
</dbReference>
<dbReference type="PANTHER" id="PTHR11749">
    <property type="entry name" value="RIBULOSE-5-PHOSPHATE-3-EPIMERASE"/>
    <property type="match status" value="1"/>
</dbReference>
<dbReference type="GO" id="GO:0005975">
    <property type="term" value="P:carbohydrate metabolic process"/>
    <property type="evidence" value="ECO:0007669"/>
    <property type="project" value="InterPro"/>
</dbReference>
<dbReference type="SUPFAM" id="SSF51366">
    <property type="entry name" value="Ribulose-phoshate binding barrel"/>
    <property type="match status" value="1"/>
</dbReference>
<keyword evidence="13" id="KW-0464">Manganese</keyword>
<keyword evidence="10" id="KW-0479">Metal-binding</keyword>
<evidence type="ECO:0000256" key="7">
    <source>
        <dbReference type="ARBA" id="ARBA00009541"/>
    </source>
</evidence>
<dbReference type="AlphaFoldDB" id="A0AAW0HBR2"/>
<keyword evidence="19" id="KW-1185">Reference proteome</keyword>
<evidence type="ECO:0000256" key="9">
    <source>
        <dbReference type="ARBA" id="ARBA00013188"/>
    </source>
</evidence>
<evidence type="ECO:0000256" key="17">
    <source>
        <dbReference type="ARBA" id="ARBA00057323"/>
    </source>
</evidence>
<accession>A0AAW0HBR2</accession>
<dbReference type="InterPro" id="IPR036291">
    <property type="entry name" value="NAD(P)-bd_dom_sf"/>
</dbReference>
<name>A0AAW0HBR2_MYOGA</name>
<evidence type="ECO:0000256" key="16">
    <source>
        <dbReference type="ARBA" id="ARBA00023285"/>
    </source>
</evidence>
<dbReference type="InterPro" id="IPR013785">
    <property type="entry name" value="Aldolase_TIM"/>
</dbReference>
<comment type="cofactor">
    <cofactor evidence="5">
        <name>Fe(2+)</name>
        <dbReference type="ChEBI" id="CHEBI:29033"/>
    </cofactor>
</comment>
<comment type="similarity">
    <text evidence="7">Belongs to the ribulose-phosphate 3-epimerase family.</text>
</comment>
<dbReference type="SUPFAM" id="SSF51735">
    <property type="entry name" value="NAD(P)-binding Rossmann-fold domains"/>
    <property type="match status" value="1"/>
</dbReference>
<dbReference type="GO" id="GO:0006098">
    <property type="term" value="P:pentose-phosphate shunt"/>
    <property type="evidence" value="ECO:0007669"/>
    <property type="project" value="UniProtKB-ARBA"/>
</dbReference>